<feature type="domain" description="EF-hand" evidence="2">
    <location>
        <begin position="436"/>
        <end position="471"/>
    </location>
</feature>
<dbReference type="GO" id="GO:0005509">
    <property type="term" value="F:calcium ion binding"/>
    <property type="evidence" value="ECO:0007669"/>
    <property type="project" value="InterPro"/>
</dbReference>
<dbReference type="EMBL" id="CCKQ01005988">
    <property type="protein sequence ID" value="CDW77262.1"/>
    <property type="molecule type" value="Genomic_DNA"/>
</dbReference>
<name>A0A078A6Q0_STYLE</name>
<dbReference type="SMART" id="SM00054">
    <property type="entry name" value="EFh"/>
    <property type="match status" value="3"/>
</dbReference>
<dbReference type="Gene3D" id="1.10.238.10">
    <property type="entry name" value="EF-hand"/>
    <property type="match status" value="2"/>
</dbReference>
<dbReference type="Proteomes" id="UP000039865">
    <property type="component" value="Unassembled WGS sequence"/>
</dbReference>
<dbReference type="InterPro" id="IPR018247">
    <property type="entry name" value="EF_Hand_1_Ca_BS"/>
</dbReference>
<feature type="domain" description="EF-hand" evidence="2">
    <location>
        <begin position="684"/>
        <end position="719"/>
    </location>
</feature>
<keyword evidence="1" id="KW-0106">Calcium</keyword>
<dbReference type="InParanoid" id="A0A078A6Q0"/>
<dbReference type="PROSITE" id="PS50222">
    <property type="entry name" value="EF_HAND_2"/>
    <property type="match status" value="3"/>
</dbReference>
<protein>
    <submittedName>
        <fullName evidence="3">Px domain containing protein</fullName>
    </submittedName>
</protein>
<sequence>MQKPGSYLDSQSLASIRHYKHQDSQDQAHNLIDHSNNLQTLMQNTFQVENNALCMAVKMILFKTIDSLRQKIKFLMQQKFNIGNSNKIDLSILKQIFDCLDKNRDNIITITEMQTYLKQNEFRFEEKDLKLLYQLFGKKNGQSITGSFIPGFDLESFGKYFWGVIVREDDVLDLVVSNMMPSFPQYGVSPKNFNSTYQSKQEKSLQRNTGQVRAASQQDFLDFTQNELIKKEWLLKSKLSTYFSTSKQAYLTLKRSRDGLEGDKLKLKDIQSYLQNQENEQNLSDIKFLRQLFKLREMIVNDETEEIEFEPFRRWMGTSLERRENFYFRHDTQENPHFNQIVFQEGANSPKKMMNIHPLQRSSSTQHIRQNRANFNKNLTATSQKNELLNDLIDKIKNKYNTISKAFSEMNYIKESQNAITKQSFGKVLVELGYFLDEETANELYSQFDVDKDGILNKNDFYKVMGQNMMPSIEDFQKIEIPAFDRHRCRDLFCLVKFINLIILQKTVENDEILCQVHQQAAMDYSIDLLQKIRSCFDDDNCWQDFLNTLLNENYTFETLAKLVNPLMRQIQDDIDQIRTDISYLQFTLRSNKQNLIHSALGLNQGSNRLKTSNSRKMTIKHQQFLKHISESARQFNKESLRSSSQNPVSINTIIQKQSLNKQKDISENSALSLILRYYQENQEQLLQLKKLLRKFDNDKTGYIEINHFIDVVKTKIPSFNDTQMEQEFKQQISKFVSQSHISTFNFKLFFDEYLPVNTVIDQAKILNQNLLNTIKQNGSNKKSYFNSSQFKYSLSGLGDTSDTLASKMGSRISGNHTPQNGALTQRIGSDTFRDNYFSTTSLNPLLASQFDSNLLKLRSKLEYEWKNIYKQCLLNDIAKSGYVKVKSLEKIFSSLKVFASNEDLTKLVQIVNTNDENSRYSEINYMKLAELMHLPKLFEGGQTGKYLEKVNLLKQSKAISDNQEQLNKKTNKTLMNWRPQTSLMN</sequence>
<dbReference type="PROSITE" id="PS00018">
    <property type="entry name" value="EF_HAND_1"/>
    <property type="match status" value="2"/>
</dbReference>
<evidence type="ECO:0000313" key="3">
    <source>
        <dbReference type="EMBL" id="CDW77262.1"/>
    </source>
</evidence>
<keyword evidence="4" id="KW-1185">Reference proteome</keyword>
<feature type="domain" description="EF-hand" evidence="2">
    <location>
        <begin position="88"/>
        <end position="123"/>
    </location>
</feature>
<organism evidence="3 4">
    <name type="scientific">Stylonychia lemnae</name>
    <name type="common">Ciliate</name>
    <dbReference type="NCBI Taxonomy" id="5949"/>
    <lineage>
        <taxon>Eukaryota</taxon>
        <taxon>Sar</taxon>
        <taxon>Alveolata</taxon>
        <taxon>Ciliophora</taxon>
        <taxon>Intramacronucleata</taxon>
        <taxon>Spirotrichea</taxon>
        <taxon>Stichotrichia</taxon>
        <taxon>Sporadotrichida</taxon>
        <taxon>Oxytrichidae</taxon>
        <taxon>Stylonychinae</taxon>
        <taxon>Stylonychia</taxon>
    </lineage>
</organism>
<dbReference type="Pfam" id="PF13202">
    <property type="entry name" value="EF-hand_5"/>
    <property type="match status" value="1"/>
</dbReference>
<dbReference type="InterPro" id="IPR011992">
    <property type="entry name" value="EF-hand-dom_pair"/>
</dbReference>
<dbReference type="InterPro" id="IPR002048">
    <property type="entry name" value="EF_hand_dom"/>
</dbReference>
<accession>A0A078A6Q0</accession>
<gene>
    <name evidence="3" type="primary">Contig8280.g8831</name>
    <name evidence="3" type="ORF">STYLEM_6222</name>
</gene>
<evidence type="ECO:0000256" key="1">
    <source>
        <dbReference type="ARBA" id="ARBA00022837"/>
    </source>
</evidence>
<dbReference type="AlphaFoldDB" id="A0A078A6Q0"/>
<evidence type="ECO:0000259" key="2">
    <source>
        <dbReference type="PROSITE" id="PS50222"/>
    </source>
</evidence>
<evidence type="ECO:0000313" key="4">
    <source>
        <dbReference type="Proteomes" id="UP000039865"/>
    </source>
</evidence>
<dbReference type="SUPFAM" id="SSF47473">
    <property type="entry name" value="EF-hand"/>
    <property type="match status" value="3"/>
</dbReference>
<reference evidence="3 4" key="1">
    <citation type="submission" date="2014-06" db="EMBL/GenBank/DDBJ databases">
        <authorList>
            <person name="Swart Estienne"/>
        </authorList>
    </citation>
    <scope>NUCLEOTIDE SEQUENCE [LARGE SCALE GENOMIC DNA]</scope>
    <source>
        <strain evidence="3 4">130c</strain>
    </source>
</reference>
<proteinExistence type="predicted"/>